<evidence type="ECO:0000313" key="3">
    <source>
        <dbReference type="Proteomes" id="UP000001812"/>
    </source>
</evidence>
<name>A0A0E1W0J8_BURPE</name>
<feature type="region of interest" description="Disordered" evidence="1">
    <location>
        <begin position="1"/>
        <end position="45"/>
    </location>
</feature>
<sequence>MTAARARVRERRRQTREMPAPLAPRRRFGSCDAGAAGTSRVTGSC</sequence>
<reference evidence="2 3" key="2">
    <citation type="submission" date="2009-05" db="EMBL/GenBank/DDBJ databases">
        <authorList>
            <person name="Harkins D.M."/>
            <person name="DeShazer D."/>
            <person name="Woods D.E."/>
            <person name="Brinkac L.M."/>
            <person name="Brown K.A."/>
            <person name="Hung G.C."/>
            <person name="Tuanyok A."/>
            <person name="Zhang B."/>
            <person name="Nierman W.C."/>
        </authorList>
    </citation>
    <scope>NUCLEOTIDE SEQUENCE [LARGE SCALE GENOMIC DNA]</scope>
    <source>
        <strain evidence="2 3">1710a</strain>
    </source>
</reference>
<gene>
    <name evidence="2" type="ORF">BURPS1710A_A0519</name>
</gene>
<organism evidence="2 3">
    <name type="scientific">Burkholderia pseudomallei 1710a</name>
    <dbReference type="NCBI Taxonomy" id="320371"/>
    <lineage>
        <taxon>Bacteria</taxon>
        <taxon>Pseudomonadati</taxon>
        <taxon>Pseudomonadota</taxon>
        <taxon>Betaproteobacteria</taxon>
        <taxon>Burkholderiales</taxon>
        <taxon>Burkholderiaceae</taxon>
        <taxon>Burkholderia</taxon>
        <taxon>pseudomallei group</taxon>
    </lineage>
</organism>
<proteinExistence type="predicted"/>
<dbReference type="HOGENOM" id="CLU_3197095_0_0_4"/>
<evidence type="ECO:0000256" key="1">
    <source>
        <dbReference type="SAM" id="MobiDB-lite"/>
    </source>
</evidence>
<dbReference type="Proteomes" id="UP000001812">
    <property type="component" value="Chromosome II"/>
</dbReference>
<dbReference type="EMBL" id="CM000833">
    <property type="protein sequence ID" value="EET05934.1"/>
    <property type="molecule type" value="Genomic_DNA"/>
</dbReference>
<feature type="compositionally biased region" description="Basic residues" evidence="1">
    <location>
        <begin position="1"/>
        <end position="14"/>
    </location>
</feature>
<accession>A0A0E1W0J8</accession>
<dbReference type="AlphaFoldDB" id="A0A0E1W0J8"/>
<protein>
    <submittedName>
        <fullName evidence="2">Uncharacterized protein</fullName>
    </submittedName>
</protein>
<evidence type="ECO:0000313" key="2">
    <source>
        <dbReference type="EMBL" id="EET05934.1"/>
    </source>
</evidence>
<reference evidence="3" key="1">
    <citation type="submission" date="2007-08" db="EMBL/GenBank/DDBJ databases">
        <title>Annotation of Burkholderia pseudomallei 1710a.</title>
        <authorList>
            <person name="Harkins D.M."/>
            <person name="DeShazer D."/>
            <person name="Woods D.E."/>
            <person name="Brinkac L.M."/>
            <person name="Brown K.A."/>
            <person name="Hung G.C."/>
            <person name="Tuanyok A."/>
            <person name="Zhang B."/>
            <person name="Nierman W.C."/>
        </authorList>
    </citation>
    <scope>NUCLEOTIDE SEQUENCE [LARGE SCALE GENOMIC DNA]</scope>
    <source>
        <strain evidence="3">1710a</strain>
    </source>
</reference>